<dbReference type="Proteomes" id="UP000053048">
    <property type="component" value="Unassembled WGS sequence"/>
</dbReference>
<organism evidence="1 2">
    <name type="scientific">Pseudomonas viridiflava ICMP 13104</name>
    <dbReference type="NCBI Taxonomy" id="1198305"/>
    <lineage>
        <taxon>Bacteria</taxon>
        <taxon>Pseudomonadati</taxon>
        <taxon>Pseudomonadota</taxon>
        <taxon>Gammaproteobacteria</taxon>
        <taxon>Pseudomonadales</taxon>
        <taxon>Pseudomonadaceae</taxon>
        <taxon>Pseudomonas</taxon>
    </lineage>
</organism>
<evidence type="ECO:0000313" key="2">
    <source>
        <dbReference type="Proteomes" id="UP000053048"/>
    </source>
</evidence>
<dbReference type="AlphaFoldDB" id="A0A0W0HGF7"/>
<sequence>MKQVSGVKSGQQWLSFAVCLLHLVNSARTAAHSPGSGGDDSSLQISIKVMFIYMQITKSDKQFGVCSYPCLPCGQDSTLLRMPTLRTGGQAYPFMCNQPQNRQEAMR</sequence>
<reference evidence="1 2" key="1">
    <citation type="submission" date="2015-09" db="EMBL/GenBank/DDBJ databases">
        <title>Genome sequence of ICMP 13104.</title>
        <authorList>
            <person name="Visnovsky S."/>
            <person name="Lu A."/>
            <person name="Panda P."/>
            <person name="Pitman A."/>
        </authorList>
    </citation>
    <scope>NUCLEOTIDE SEQUENCE [LARGE SCALE GENOMIC DNA]</scope>
    <source>
        <strain evidence="1 2">ICMP 13104</strain>
    </source>
</reference>
<accession>A0A0W0HGF7</accession>
<comment type="caution">
    <text evidence="1">The sequence shown here is derived from an EMBL/GenBank/DDBJ whole genome shotgun (WGS) entry which is preliminary data.</text>
</comment>
<dbReference type="EMBL" id="LKEJ01000145">
    <property type="protein sequence ID" value="KTB59892.1"/>
    <property type="molecule type" value="Genomic_DNA"/>
</dbReference>
<protein>
    <submittedName>
        <fullName evidence="1">Uncharacterized protein</fullName>
    </submittedName>
</protein>
<gene>
    <name evidence="1" type="ORF">AO067_21065</name>
</gene>
<keyword evidence="2" id="KW-1185">Reference proteome</keyword>
<evidence type="ECO:0000313" key="1">
    <source>
        <dbReference type="EMBL" id="KTB59892.1"/>
    </source>
</evidence>
<name>A0A0W0HGF7_PSEVI</name>
<proteinExistence type="predicted"/>